<evidence type="ECO:0000256" key="2">
    <source>
        <dbReference type="ARBA" id="ARBA00022692"/>
    </source>
</evidence>
<comment type="subcellular location">
    <subcellularLocation>
        <location evidence="1">Membrane</location>
        <topology evidence="1">Single-pass membrane protein</topology>
    </subcellularLocation>
</comment>
<reference evidence="7" key="1">
    <citation type="submission" date="2021-01" db="EMBL/GenBank/DDBJ databases">
        <authorList>
            <person name="Corre E."/>
            <person name="Pelletier E."/>
            <person name="Niang G."/>
            <person name="Scheremetjew M."/>
            <person name="Finn R."/>
            <person name="Kale V."/>
            <person name="Holt S."/>
            <person name="Cochrane G."/>
            <person name="Meng A."/>
            <person name="Brown T."/>
            <person name="Cohen L."/>
        </authorList>
    </citation>
    <scope>NUCLEOTIDE SEQUENCE</scope>
    <source>
        <strain evidence="7">NIES-381</strain>
    </source>
</reference>
<name>A0A7S1HYG3_9EUGL</name>
<protein>
    <submittedName>
        <fullName evidence="7">Uncharacterized protein</fullName>
    </submittedName>
</protein>
<evidence type="ECO:0000256" key="5">
    <source>
        <dbReference type="ARBA" id="ARBA00023136"/>
    </source>
</evidence>
<dbReference type="Pfam" id="PF09451">
    <property type="entry name" value="ATG27"/>
    <property type="match status" value="1"/>
</dbReference>
<sequence length="312" mass="33330">MTVTYTLTLKSPCACPNRCRYPVPPSNPAAPPVAPKTEEELQAEADRCKINGRDLSHVAPLELVWPLHSVSVARADVDYIWTLGLCRTISNPPTHSGTKADPCTHSEGPGYVQQYREGSCLSDFNTDFKIQEWGDGVQLKYIDAHVVHADRKLATVTITCDKSLPLGVVDVASPTANVTALTSAVSLYEFNLRSRCACVGGCGPGATVDEAPDGESGGCGVACAGLVGLVSVAVAYVGLGMAYNKFTKGASALEDLLPHALFWQKVLTLCTGSVLGCCSFIGGRFGIIRYERVNIDDDDDIFFDSDENDGYL</sequence>
<proteinExistence type="predicted"/>
<dbReference type="GO" id="GO:0016020">
    <property type="term" value="C:membrane"/>
    <property type="evidence" value="ECO:0007669"/>
    <property type="project" value="UniProtKB-SubCell"/>
</dbReference>
<feature type="transmembrane region" description="Helical" evidence="6">
    <location>
        <begin position="221"/>
        <end position="242"/>
    </location>
</feature>
<keyword evidence="3" id="KW-0732">Signal</keyword>
<evidence type="ECO:0000313" key="7">
    <source>
        <dbReference type="EMBL" id="CAD8995164.1"/>
    </source>
</evidence>
<dbReference type="InterPro" id="IPR018939">
    <property type="entry name" value="Autophagy-rel_prot_27"/>
</dbReference>
<evidence type="ECO:0000256" key="4">
    <source>
        <dbReference type="ARBA" id="ARBA00022989"/>
    </source>
</evidence>
<keyword evidence="2 6" id="KW-0812">Transmembrane</keyword>
<dbReference type="AlphaFoldDB" id="A0A7S1HYG3"/>
<evidence type="ECO:0000256" key="6">
    <source>
        <dbReference type="SAM" id="Phobius"/>
    </source>
</evidence>
<feature type="transmembrane region" description="Helical" evidence="6">
    <location>
        <begin position="262"/>
        <end position="282"/>
    </location>
</feature>
<gene>
    <name evidence="7" type="ORF">EGYM00392_LOCUS6219</name>
</gene>
<keyword evidence="4 6" id="KW-1133">Transmembrane helix</keyword>
<evidence type="ECO:0000256" key="1">
    <source>
        <dbReference type="ARBA" id="ARBA00004167"/>
    </source>
</evidence>
<evidence type="ECO:0000256" key="3">
    <source>
        <dbReference type="ARBA" id="ARBA00022729"/>
    </source>
</evidence>
<accession>A0A7S1HYG3</accession>
<keyword evidence="5 6" id="KW-0472">Membrane</keyword>
<dbReference type="EMBL" id="HBGA01016037">
    <property type="protein sequence ID" value="CAD8995164.1"/>
    <property type="molecule type" value="Transcribed_RNA"/>
</dbReference>
<organism evidence="7">
    <name type="scientific">Eutreptiella gymnastica</name>
    <dbReference type="NCBI Taxonomy" id="73025"/>
    <lineage>
        <taxon>Eukaryota</taxon>
        <taxon>Discoba</taxon>
        <taxon>Euglenozoa</taxon>
        <taxon>Euglenida</taxon>
        <taxon>Spirocuta</taxon>
        <taxon>Euglenophyceae</taxon>
        <taxon>Eutreptiales</taxon>
        <taxon>Eutreptiaceae</taxon>
        <taxon>Eutreptiella</taxon>
    </lineage>
</organism>